<organism evidence="4 5">
    <name type="scientific">Thermosulfidibacter takaii (strain DSM 17441 / JCM 13301 / NBRC 103674 / ABI70S6)</name>
    <dbReference type="NCBI Taxonomy" id="1298851"/>
    <lineage>
        <taxon>Bacteria</taxon>
        <taxon>Pseudomonadati</taxon>
        <taxon>Thermosulfidibacterota</taxon>
        <taxon>Thermosulfidibacteria</taxon>
        <taxon>Thermosulfidibacterales</taxon>
        <taxon>Thermosulfidibacteraceae</taxon>
    </lineage>
</organism>
<dbReference type="PATRIC" id="fig|1298851.3.peg.709"/>
<dbReference type="Pfam" id="PF21117">
    <property type="entry name" value="MRB1590_C"/>
    <property type="match status" value="1"/>
</dbReference>
<dbReference type="OrthoDB" id="9809999at2"/>
<dbReference type="InterPro" id="IPR019195">
    <property type="entry name" value="ABC_ATPase_put"/>
</dbReference>
<name>A0A0S3QT75_THET7</name>
<dbReference type="GO" id="GO:0005524">
    <property type="term" value="F:ATP binding"/>
    <property type="evidence" value="ECO:0007669"/>
    <property type="project" value="UniProtKB-KW"/>
</dbReference>
<feature type="domain" description="MRB1590-like C-terminal" evidence="3">
    <location>
        <begin position="464"/>
        <end position="560"/>
    </location>
</feature>
<dbReference type="PANTHER" id="PTHR38149:SF1">
    <property type="entry name" value="ATPASE"/>
    <property type="match status" value="1"/>
</dbReference>
<dbReference type="InterPro" id="IPR027417">
    <property type="entry name" value="P-loop_NTPase"/>
</dbReference>
<dbReference type="Proteomes" id="UP000063234">
    <property type="component" value="Chromosome"/>
</dbReference>
<dbReference type="SUPFAM" id="SSF52540">
    <property type="entry name" value="P-loop containing nucleoside triphosphate hydrolases"/>
    <property type="match status" value="1"/>
</dbReference>
<evidence type="ECO:0000259" key="3">
    <source>
        <dbReference type="Pfam" id="PF21117"/>
    </source>
</evidence>
<dbReference type="InterPro" id="IPR049069">
    <property type="entry name" value="MRB1590-like_C"/>
</dbReference>
<keyword evidence="4" id="KW-0547">Nucleotide-binding</keyword>
<reference evidence="5" key="1">
    <citation type="journal article" date="2018" name="Science">
        <title>A primordial and reversible TCA cycle in a facultatively chemolithoautotrophic thermophile.</title>
        <authorList>
            <person name="Nunoura T."/>
            <person name="Chikaraishi Y."/>
            <person name="Izaki R."/>
            <person name="Suwa T."/>
            <person name="Sato T."/>
            <person name="Harada T."/>
            <person name="Mori K."/>
            <person name="Kato Y."/>
            <person name="Miyazaki M."/>
            <person name="Shimamura S."/>
            <person name="Yanagawa K."/>
            <person name="Shuto A."/>
            <person name="Ohkouchi N."/>
            <person name="Fujita N."/>
            <person name="Takaki Y."/>
            <person name="Atomi H."/>
            <person name="Takai K."/>
        </authorList>
    </citation>
    <scope>NUCLEOTIDE SEQUENCE [LARGE SCALE GENOMIC DNA]</scope>
    <source>
        <strain evidence="5">DSM 17441 / JCM 13301 / NBRC 103674 / ABI70S6</strain>
    </source>
</reference>
<evidence type="ECO:0000313" key="4">
    <source>
        <dbReference type="EMBL" id="BAT71489.1"/>
    </source>
</evidence>
<dbReference type="KEGG" id="ttk:TST_0683"/>
<sequence>MKEIRDLENKLSRISGRGYKAYKDIEGRYQLPDGTIMDIHHTQGDPFASPSKIRVFIPIEKTGFPQELYSNPVRKMAFQDYLLRYFKKEIGKFAKLRGTGKSGLYFVDAGKQKVLLRSDCRIEGETIEIRFTAGLPARGRSILGNIAIDMLCREIPHAVSRIKWEFFSQADTIGFVHTVEDAEYIRCQLKDMGIVAFIKNGSILPRRSGVDDRPLNNAIPFKNPETLKVTVDTLHHGTLTGMGIPEGVTLIVGGGFHGKSTLLAAIQDAIYPHIPGDGREFAITVPKAVKIRSEDGRYIAGVDISPFINNLPLGADTSFFSTENASGSTSVAAAVIEAMEMGAELFLIDEDTTATNFLIRDARMQRLILKEKEPITPFIDRVRELYQKFGISTIMVVGGAGDYLDVADTVIAMDSYIPVDVTQKAKQIVKQMPSQRLLEPVQPFNARLNRKIKPESFVVRKSHKIKSRGLKEIQFGSEVIDVSLVEQLVDDSQLRYIAEILRHLSRYKNRGLLKEMLNHIDMEIRKCGFDCLSGFPQWGLAYTRPFEVASALNRMRSLVVEQEG</sequence>
<evidence type="ECO:0000313" key="5">
    <source>
        <dbReference type="Proteomes" id="UP000063234"/>
    </source>
</evidence>
<feature type="domain" description="ATPase of the ABC class C-terminal" evidence="1">
    <location>
        <begin position="175"/>
        <end position="442"/>
    </location>
</feature>
<dbReference type="RefSeq" id="WP_068549482.1">
    <property type="nucleotide sequence ID" value="NZ_AP013035.1"/>
</dbReference>
<dbReference type="InterPro" id="IPR046833">
    <property type="entry name" value="ABC_N"/>
</dbReference>
<dbReference type="STRING" id="1298851.TST_0683"/>
<dbReference type="PANTHER" id="PTHR38149">
    <property type="entry name" value="ATPASE"/>
    <property type="match status" value="1"/>
</dbReference>
<feature type="domain" description="ATPase of the ABC class N-terminal" evidence="2">
    <location>
        <begin position="6"/>
        <end position="162"/>
    </location>
</feature>
<protein>
    <submittedName>
        <fullName evidence="4">ABC transport system ATP-binding protein</fullName>
    </submittedName>
</protein>
<dbReference type="Pfam" id="PF09818">
    <property type="entry name" value="ABC_ATPase"/>
    <property type="match status" value="1"/>
</dbReference>
<dbReference type="AlphaFoldDB" id="A0A0S3QT75"/>
<keyword evidence="4" id="KW-0067">ATP-binding</keyword>
<evidence type="ECO:0000259" key="2">
    <source>
        <dbReference type="Pfam" id="PF20446"/>
    </source>
</evidence>
<accession>A0A0S3QT75</accession>
<evidence type="ECO:0000259" key="1">
    <source>
        <dbReference type="Pfam" id="PF09818"/>
    </source>
</evidence>
<dbReference type="Pfam" id="PF20446">
    <property type="entry name" value="ABC_N"/>
    <property type="match status" value="1"/>
</dbReference>
<proteinExistence type="predicted"/>
<keyword evidence="5" id="KW-1185">Reference proteome</keyword>
<dbReference type="EMBL" id="AP013035">
    <property type="protein sequence ID" value="BAT71489.1"/>
    <property type="molecule type" value="Genomic_DNA"/>
</dbReference>
<dbReference type="InterPro" id="IPR046834">
    <property type="entry name" value="ABC_ATPase_C"/>
</dbReference>
<gene>
    <name evidence="4" type="ORF">TST_0683</name>
</gene>